<organism evidence="2 3">
    <name type="scientific">Kutzneria kofuensis</name>
    <dbReference type="NCBI Taxonomy" id="103725"/>
    <lineage>
        <taxon>Bacteria</taxon>
        <taxon>Bacillati</taxon>
        <taxon>Actinomycetota</taxon>
        <taxon>Actinomycetes</taxon>
        <taxon>Pseudonocardiales</taxon>
        <taxon>Pseudonocardiaceae</taxon>
        <taxon>Kutzneria</taxon>
    </lineage>
</organism>
<dbReference type="InterPro" id="IPR043129">
    <property type="entry name" value="ATPase_NBD"/>
</dbReference>
<dbReference type="Gene3D" id="3.30.420.40">
    <property type="match status" value="1"/>
</dbReference>
<keyword evidence="2" id="KW-0808">Transferase</keyword>
<evidence type="ECO:0000313" key="3">
    <source>
        <dbReference type="Proteomes" id="UP000585638"/>
    </source>
</evidence>
<reference evidence="2 3" key="1">
    <citation type="submission" date="2020-08" db="EMBL/GenBank/DDBJ databases">
        <title>Sequencing the genomes of 1000 actinobacteria strains.</title>
        <authorList>
            <person name="Klenk H.-P."/>
        </authorList>
    </citation>
    <scope>NUCLEOTIDE SEQUENCE [LARGE SCALE GENOMIC DNA]</scope>
    <source>
        <strain evidence="2 3">DSM 43851</strain>
    </source>
</reference>
<proteinExistence type="inferred from homology"/>
<keyword evidence="3" id="KW-1185">Reference proteome</keyword>
<dbReference type="GO" id="GO:0016301">
    <property type="term" value="F:kinase activity"/>
    <property type="evidence" value="ECO:0007669"/>
    <property type="project" value="UniProtKB-KW"/>
</dbReference>
<keyword evidence="2" id="KW-0418">Kinase</keyword>
<dbReference type="RefSeq" id="WP_184865940.1">
    <property type="nucleotide sequence ID" value="NZ_BAAAWY010000069.1"/>
</dbReference>
<comment type="similarity">
    <text evidence="1">Belongs to the ROK (NagC/XylR) family.</text>
</comment>
<evidence type="ECO:0000256" key="1">
    <source>
        <dbReference type="ARBA" id="ARBA00006479"/>
    </source>
</evidence>
<comment type="caution">
    <text evidence="2">The sequence shown here is derived from an EMBL/GenBank/DDBJ whole genome shotgun (WGS) entry which is preliminary data.</text>
</comment>
<dbReference type="InterPro" id="IPR000600">
    <property type="entry name" value="ROK"/>
</dbReference>
<dbReference type="SUPFAM" id="SSF53067">
    <property type="entry name" value="Actin-like ATPase domain"/>
    <property type="match status" value="1"/>
</dbReference>
<dbReference type="AlphaFoldDB" id="A0A7W9NIR6"/>
<gene>
    <name evidence="2" type="ORF">BJ998_005336</name>
</gene>
<dbReference type="EMBL" id="JACHIR010000001">
    <property type="protein sequence ID" value="MBB5894140.1"/>
    <property type="molecule type" value="Genomic_DNA"/>
</dbReference>
<name>A0A7W9NIR6_9PSEU</name>
<accession>A0A7W9NIR6</accession>
<sequence>MPPDRVAGLTDALLRQGFGTPPAIDVPTVLAGDRKSEFGAAIGRAVASACTVFDPELVLFGGPLGGHPDILPHIRAAQDGATPAAVRVAAGEFGDAAPMRGALAWAVDHGRGQLLA</sequence>
<evidence type="ECO:0000313" key="2">
    <source>
        <dbReference type="EMBL" id="MBB5894140.1"/>
    </source>
</evidence>
<dbReference type="Pfam" id="PF00480">
    <property type="entry name" value="ROK"/>
    <property type="match status" value="1"/>
</dbReference>
<dbReference type="Proteomes" id="UP000585638">
    <property type="component" value="Unassembled WGS sequence"/>
</dbReference>
<protein>
    <submittedName>
        <fullName evidence="2">Putative NBD/HSP70 family sugar kinase</fullName>
    </submittedName>
</protein>